<comment type="subunit">
    <text evidence="4 11">Monomer.</text>
</comment>
<dbReference type="PANTHER" id="PTHR10642">
    <property type="entry name" value="RIBONUCLEASE H1"/>
    <property type="match status" value="1"/>
</dbReference>
<dbReference type="InterPro" id="IPR002156">
    <property type="entry name" value="RNaseH_domain"/>
</dbReference>
<feature type="binding site" evidence="11">
    <location>
        <position position="14"/>
    </location>
    <ligand>
        <name>Mg(2+)</name>
        <dbReference type="ChEBI" id="CHEBI:18420"/>
        <label>1</label>
    </ligand>
</feature>
<proteinExistence type="inferred from homology"/>
<dbReference type="GO" id="GO:0004523">
    <property type="term" value="F:RNA-DNA hybrid ribonuclease activity"/>
    <property type="evidence" value="ECO:0007669"/>
    <property type="project" value="UniProtKB-UniRule"/>
</dbReference>
<comment type="function">
    <text evidence="2 11">Endonuclease that specifically degrades the RNA of RNA-DNA hybrids.</text>
</comment>
<dbReference type="AlphaFoldDB" id="A0A1I4Z0F4"/>
<feature type="binding site" evidence="11">
    <location>
        <position position="74"/>
    </location>
    <ligand>
        <name>Mg(2+)</name>
        <dbReference type="ChEBI" id="CHEBI:18420"/>
        <label>1</label>
    </ligand>
</feature>
<dbReference type="GO" id="GO:0003676">
    <property type="term" value="F:nucleic acid binding"/>
    <property type="evidence" value="ECO:0007669"/>
    <property type="project" value="InterPro"/>
</dbReference>
<dbReference type="SUPFAM" id="SSF53098">
    <property type="entry name" value="Ribonuclease H-like"/>
    <property type="match status" value="1"/>
</dbReference>
<dbReference type="PANTHER" id="PTHR10642:SF26">
    <property type="entry name" value="RIBONUCLEASE H1"/>
    <property type="match status" value="1"/>
</dbReference>
<evidence type="ECO:0000256" key="4">
    <source>
        <dbReference type="ARBA" id="ARBA00011245"/>
    </source>
</evidence>
<dbReference type="InterPro" id="IPR012337">
    <property type="entry name" value="RNaseH-like_sf"/>
</dbReference>
<feature type="binding site" evidence="11">
    <location>
        <position position="14"/>
    </location>
    <ligand>
        <name>Mg(2+)</name>
        <dbReference type="ChEBI" id="CHEBI:18420"/>
        <label>2</label>
    </ligand>
</feature>
<organism evidence="13 14">
    <name type="scientific">Nitrosospira briensis</name>
    <dbReference type="NCBI Taxonomy" id="35799"/>
    <lineage>
        <taxon>Bacteria</taxon>
        <taxon>Pseudomonadati</taxon>
        <taxon>Pseudomonadota</taxon>
        <taxon>Betaproteobacteria</taxon>
        <taxon>Nitrosomonadales</taxon>
        <taxon>Nitrosomonadaceae</taxon>
        <taxon>Nitrosospira</taxon>
    </lineage>
</organism>
<evidence type="ECO:0000256" key="11">
    <source>
        <dbReference type="HAMAP-Rule" id="MF_00042"/>
    </source>
</evidence>
<accession>A0A1I4Z0F4</accession>
<dbReference type="NCBIfam" id="NF001236">
    <property type="entry name" value="PRK00203.1"/>
    <property type="match status" value="1"/>
</dbReference>
<gene>
    <name evidence="11" type="primary">rnhA</name>
    <name evidence="13" type="ORF">SAMN05216386_0968</name>
</gene>
<feature type="binding site" evidence="11">
    <location>
        <position position="52"/>
    </location>
    <ligand>
        <name>Mg(2+)</name>
        <dbReference type="ChEBI" id="CHEBI:18420"/>
        <label>1</label>
    </ligand>
</feature>
<evidence type="ECO:0000256" key="3">
    <source>
        <dbReference type="ARBA" id="ARBA00005300"/>
    </source>
</evidence>
<dbReference type="GO" id="GO:0000287">
    <property type="term" value="F:magnesium ion binding"/>
    <property type="evidence" value="ECO:0007669"/>
    <property type="project" value="UniProtKB-UniRule"/>
</dbReference>
<keyword evidence="8 11" id="KW-0255">Endonuclease</keyword>
<evidence type="ECO:0000256" key="5">
    <source>
        <dbReference type="ARBA" id="ARBA00012180"/>
    </source>
</evidence>
<evidence type="ECO:0000256" key="2">
    <source>
        <dbReference type="ARBA" id="ARBA00004065"/>
    </source>
</evidence>
<comment type="subcellular location">
    <subcellularLocation>
        <location evidence="11">Cytoplasm</location>
    </subcellularLocation>
</comment>
<dbReference type="HAMAP" id="MF_00042">
    <property type="entry name" value="RNase_H"/>
    <property type="match status" value="1"/>
</dbReference>
<evidence type="ECO:0000256" key="1">
    <source>
        <dbReference type="ARBA" id="ARBA00000077"/>
    </source>
</evidence>
<dbReference type="Gene3D" id="3.30.420.10">
    <property type="entry name" value="Ribonuclease H-like superfamily/Ribonuclease H"/>
    <property type="match status" value="1"/>
</dbReference>
<keyword evidence="14" id="KW-1185">Reference proteome</keyword>
<keyword evidence="6 11" id="KW-0540">Nuclease</keyword>
<dbReference type="InterPro" id="IPR050092">
    <property type="entry name" value="RNase_H"/>
</dbReference>
<dbReference type="EC" id="3.1.26.4" evidence="5 11"/>
<evidence type="ECO:0000256" key="7">
    <source>
        <dbReference type="ARBA" id="ARBA00022723"/>
    </source>
</evidence>
<comment type="catalytic activity">
    <reaction evidence="1 11">
        <text>Endonucleolytic cleavage to 5'-phosphomonoester.</text>
        <dbReference type="EC" id="3.1.26.4"/>
    </reaction>
</comment>
<dbReference type="PROSITE" id="PS50879">
    <property type="entry name" value="RNASE_H_1"/>
    <property type="match status" value="1"/>
</dbReference>
<reference evidence="14" key="1">
    <citation type="submission" date="2016-10" db="EMBL/GenBank/DDBJ databases">
        <authorList>
            <person name="Varghese N."/>
        </authorList>
    </citation>
    <scope>NUCLEOTIDE SEQUENCE [LARGE SCALE GENOMIC DNA]</scope>
    <source>
        <strain evidence="14">Nsp8</strain>
    </source>
</reference>
<sequence>MKTKQAGIVEIFTDGACKGNPGVGGWGALLQYNGQRRELFGGEKHTTNNRMELLAVIRALEALTKPCEVRLHTDSLYVQKGISEWIHAWKKRNWRTADKKPVKNDDLWKELDLLAQRHRIEWLWVRGHAGHEGNEQADVLANRGVQSVLSNSSVEMVRVQSIDTNSTSAGE</sequence>
<evidence type="ECO:0000313" key="13">
    <source>
        <dbReference type="EMBL" id="SFN43776.1"/>
    </source>
</evidence>
<dbReference type="RefSeq" id="WP_256208388.1">
    <property type="nucleotide sequence ID" value="NZ_FOVJ01000001.1"/>
</dbReference>
<evidence type="ECO:0000256" key="6">
    <source>
        <dbReference type="ARBA" id="ARBA00022722"/>
    </source>
</evidence>
<dbReference type="STRING" id="1266925.GCA_000619905_02875"/>
<evidence type="ECO:0000256" key="9">
    <source>
        <dbReference type="ARBA" id="ARBA00022801"/>
    </source>
</evidence>
<feature type="domain" description="RNase H type-1" evidence="12">
    <location>
        <begin position="5"/>
        <end position="146"/>
    </location>
</feature>
<dbReference type="Proteomes" id="UP000183107">
    <property type="component" value="Unassembled WGS sequence"/>
</dbReference>
<evidence type="ECO:0000256" key="8">
    <source>
        <dbReference type="ARBA" id="ARBA00022759"/>
    </source>
</evidence>
<comment type="cofactor">
    <cofactor evidence="11">
        <name>Mg(2+)</name>
        <dbReference type="ChEBI" id="CHEBI:18420"/>
    </cofactor>
    <text evidence="11">Binds 1 Mg(2+) ion per subunit. May bind a second metal ion at a regulatory site, or after substrate binding.</text>
</comment>
<keyword evidence="9 11" id="KW-0378">Hydrolase</keyword>
<dbReference type="EMBL" id="FOVJ01000001">
    <property type="protein sequence ID" value="SFN43776.1"/>
    <property type="molecule type" value="Genomic_DNA"/>
</dbReference>
<dbReference type="FunFam" id="3.30.420.10:FF:000089">
    <property type="entry name" value="Ribonuclease H"/>
    <property type="match status" value="1"/>
</dbReference>
<dbReference type="InterPro" id="IPR022892">
    <property type="entry name" value="RNaseHI"/>
</dbReference>
<keyword evidence="7 11" id="KW-0479">Metal-binding</keyword>
<name>A0A1I4Z0F4_9PROT</name>
<evidence type="ECO:0000313" key="14">
    <source>
        <dbReference type="Proteomes" id="UP000183107"/>
    </source>
</evidence>
<keyword evidence="11" id="KW-0963">Cytoplasm</keyword>
<feature type="binding site" evidence="11">
    <location>
        <position position="138"/>
    </location>
    <ligand>
        <name>Mg(2+)</name>
        <dbReference type="ChEBI" id="CHEBI:18420"/>
        <label>2</label>
    </ligand>
</feature>
<dbReference type="GO" id="GO:0005737">
    <property type="term" value="C:cytoplasm"/>
    <property type="evidence" value="ECO:0007669"/>
    <property type="project" value="UniProtKB-SubCell"/>
</dbReference>
<evidence type="ECO:0000256" key="10">
    <source>
        <dbReference type="ARBA" id="ARBA00022842"/>
    </source>
</evidence>
<dbReference type="InterPro" id="IPR036397">
    <property type="entry name" value="RNaseH_sf"/>
</dbReference>
<comment type="similarity">
    <text evidence="3 11">Belongs to the RNase H family.</text>
</comment>
<dbReference type="CDD" id="cd09278">
    <property type="entry name" value="RNase_HI_prokaryote_like"/>
    <property type="match status" value="1"/>
</dbReference>
<protein>
    <recommendedName>
        <fullName evidence="5 11">Ribonuclease H</fullName>
        <shortName evidence="11">RNase H</shortName>
        <ecNumber evidence="5 11">3.1.26.4</ecNumber>
    </recommendedName>
</protein>
<evidence type="ECO:0000259" key="12">
    <source>
        <dbReference type="PROSITE" id="PS50879"/>
    </source>
</evidence>
<dbReference type="Pfam" id="PF00075">
    <property type="entry name" value="RNase_H"/>
    <property type="match status" value="1"/>
</dbReference>
<keyword evidence="10 11" id="KW-0460">Magnesium</keyword>
<dbReference type="GO" id="GO:0043137">
    <property type="term" value="P:DNA replication, removal of RNA primer"/>
    <property type="evidence" value="ECO:0007669"/>
    <property type="project" value="TreeGrafter"/>
</dbReference>